<reference evidence="6 7" key="1">
    <citation type="submission" date="2020-02" db="EMBL/GenBank/DDBJ databases">
        <authorList>
            <person name="Ma Q."/>
            <person name="Huang Y."/>
            <person name="Song X."/>
            <person name="Pei D."/>
        </authorList>
    </citation>
    <scope>NUCLEOTIDE SEQUENCE [LARGE SCALE GENOMIC DNA]</scope>
    <source>
        <strain evidence="6">Sxm20200214</strain>
        <tissue evidence="6">Leaf</tissue>
    </source>
</reference>
<dbReference type="Proteomes" id="UP000886595">
    <property type="component" value="Unassembled WGS sequence"/>
</dbReference>
<evidence type="ECO:0000313" key="6">
    <source>
        <dbReference type="EMBL" id="KAG2283181.1"/>
    </source>
</evidence>
<organism evidence="6 7">
    <name type="scientific">Brassica carinata</name>
    <name type="common">Ethiopian mustard</name>
    <name type="synonym">Abyssinian cabbage</name>
    <dbReference type="NCBI Taxonomy" id="52824"/>
    <lineage>
        <taxon>Eukaryota</taxon>
        <taxon>Viridiplantae</taxon>
        <taxon>Streptophyta</taxon>
        <taxon>Embryophyta</taxon>
        <taxon>Tracheophyta</taxon>
        <taxon>Spermatophyta</taxon>
        <taxon>Magnoliopsida</taxon>
        <taxon>eudicotyledons</taxon>
        <taxon>Gunneridae</taxon>
        <taxon>Pentapetalae</taxon>
        <taxon>rosids</taxon>
        <taxon>malvids</taxon>
        <taxon>Brassicales</taxon>
        <taxon>Brassicaceae</taxon>
        <taxon>Brassiceae</taxon>
        <taxon>Brassica</taxon>
    </lineage>
</organism>
<name>A0A8X7R7C8_BRACI</name>
<dbReference type="Pfam" id="PF07333">
    <property type="entry name" value="SLR1-BP"/>
    <property type="match status" value="1"/>
</dbReference>
<dbReference type="AlphaFoldDB" id="A0A8X7R7C8"/>
<dbReference type="OrthoDB" id="1020914at2759"/>
<keyword evidence="3" id="KW-0295">Fungicide</keyword>
<gene>
    <name evidence="6" type="ORF">Bca52824_054401</name>
</gene>
<evidence type="ECO:0000313" key="7">
    <source>
        <dbReference type="Proteomes" id="UP000886595"/>
    </source>
</evidence>
<proteinExistence type="inferred from homology"/>
<evidence type="ECO:0000256" key="1">
    <source>
        <dbReference type="ARBA" id="ARBA00006722"/>
    </source>
</evidence>
<evidence type="ECO:0000256" key="3">
    <source>
        <dbReference type="ARBA" id="ARBA00022577"/>
    </source>
</evidence>
<dbReference type="GO" id="GO:0031640">
    <property type="term" value="P:killing of cells of another organism"/>
    <property type="evidence" value="ECO:0007669"/>
    <property type="project" value="UniProtKB-KW"/>
</dbReference>
<keyword evidence="5" id="KW-1015">Disulfide bond</keyword>
<protein>
    <submittedName>
        <fullName evidence="6">Uncharacterized protein</fullName>
    </submittedName>
</protein>
<comment type="similarity">
    <text evidence="1">Belongs to the DEFL family.</text>
</comment>
<accession>A0A8X7R7C8</accession>
<comment type="caution">
    <text evidence="6">The sequence shown here is derived from an EMBL/GenBank/DDBJ whole genome shotgun (WGS) entry which is preliminary data.</text>
</comment>
<keyword evidence="2" id="KW-0929">Antimicrobial</keyword>
<sequence length="80" mass="8377">MINGLPPPGANPSARGGPFGFMANEIQGQLGKLCKEPLPQTDCGAGSCGALCRQLKHGTGHCLRGSEGKYVCFCYFKCLS</sequence>
<keyword evidence="4" id="KW-0611">Plant defense</keyword>
<dbReference type="EMBL" id="JAAMPC010000011">
    <property type="protein sequence ID" value="KAG2283181.1"/>
    <property type="molecule type" value="Genomic_DNA"/>
</dbReference>
<evidence type="ECO:0000256" key="4">
    <source>
        <dbReference type="ARBA" id="ARBA00022821"/>
    </source>
</evidence>
<keyword evidence="7" id="KW-1185">Reference proteome</keyword>
<dbReference type="InterPro" id="IPR010851">
    <property type="entry name" value="DEFL"/>
</dbReference>
<evidence type="ECO:0000256" key="5">
    <source>
        <dbReference type="ARBA" id="ARBA00023157"/>
    </source>
</evidence>
<evidence type="ECO:0000256" key="2">
    <source>
        <dbReference type="ARBA" id="ARBA00022529"/>
    </source>
</evidence>
<dbReference type="GO" id="GO:0050832">
    <property type="term" value="P:defense response to fungus"/>
    <property type="evidence" value="ECO:0007669"/>
    <property type="project" value="UniProtKB-KW"/>
</dbReference>